<evidence type="ECO:0000256" key="10">
    <source>
        <dbReference type="ARBA" id="ARBA00023128"/>
    </source>
</evidence>
<evidence type="ECO:0000256" key="2">
    <source>
        <dbReference type="ARBA" id="ARBA00004448"/>
    </source>
</evidence>
<evidence type="ECO:0000256" key="3">
    <source>
        <dbReference type="ARBA" id="ARBA00010535"/>
    </source>
</evidence>
<comment type="similarity">
    <text evidence="3 12">Belongs to the complex I subunit 1 family.</text>
</comment>
<feature type="transmembrane region" description="Helical" evidence="14">
    <location>
        <begin position="251"/>
        <end position="267"/>
    </location>
</feature>
<proteinExistence type="inferred from homology"/>
<comment type="function">
    <text evidence="1">Core subunit of the mitochondrial membrane respiratory chain NADH dehydrogenase (Complex I) that is believed to belong to the minimal assembly required for catalysis. Complex I functions in the transfer of electrons from NADH to the respiratory chain. The immediate electron acceptor for the enzyme is believed to be ubiquinone.</text>
</comment>
<evidence type="ECO:0000256" key="8">
    <source>
        <dbReference type="ARBA" id="ARBA00022989"/>
    </source>
</evidence>
<evidence type="ECO:0000256" key="6">
    <source>
        <dbReference type="ARBA" id="ARBA00022692"/>
    </source>
</evidence>
<protein>
    <recommendedName>
        <fullName evidence="4 13">NADH-ubiquinone oxidoreductase chain 1</fullName>
        <ecNumber evidence="13">7.1.1.2</ecNumber>
    </recommendedName>
</protein>
<keyword evidence="5" id="KW-0813">Transport</keyword>
<dbReference type="GO" id="GO:0005743">
    <property type="term" value="C:mitochondrial inner membrane"/>
    <property type="evidence" value="ECO:0007669"/>
    <property type="project" value="UniProtKB-SubCell"/>
</dbReference>
<feature type="transmembrane region" description="Helical" evidence="14">
    <location>
        <begin position="69"/>
        <end position="93"/>
    </location>
</feature>
<dbReference type="PANTHER" id="PTHR11432:SF3">
    <property type="entry name" value="NADH-UBIQUINONE OXIDOREDUCTASE CHAIN 1"/>
    <property type="match status" value="1"/>
</dbReference>
<dbReference type="GO" id="GO:0003954">
    <property type="term" value="F:NADH dehydrogenase activity"/>
    <property type="evidence" value="ECO:0007669"/>
    <property type="project" value="TreeGrafter"/>
</dbReference>
<feature type="transmembrane region" description="Helical" evidence="14">
    <location>
        <begin position="140"/>
        <end position="159"/>
    </location>
</feature>
<evidence type="ECO:0000313" key="15">
    <source>
        <dbReference type="EMBL" id="UPL65843.1"/>
    </source>
</evidence>
<accession>A0A8T9ZZ71</accession>
<organism evidence="15">
    <name type="scientific">Haedus sp</name>
    <dbReference type="NCBI Taxonomy" id="2931292"/>
    <lineage>
        <taxon>Eukaryota</taxon>
        <taxon>Metazoa</taxon>
        <taxon>Ecdysozoa</taxon>
        <taxon>Arthropoda</taxon>
        <taxon>Hexapoda</taxon>
        <taxon>Insecta</taxon>
        <taxon>Pterygota</taxon>
        <taxon>Neoptera</taxon>
        <taxon>Paraneoptera</taxon>
        <taxon>Hemiptera</taxon>
        <taxon>Heteroptera</taxon>
        <taxon>Panheteroptera</taxon>
        <taxon>Cimicomorpha</taxon>
        <taxon>Tingidae</taxon>
        <taxon>Haedus</taxon>
    </lineage>
</organism>
<keyword evidence="11 14" id="KW-0472">Membrane</keyword>
<feature type="transmembrane region" description="Helical" evidence="14">
    <location>
        <begin position="221"/>
        <end position="245"/>
    </location>
</feature>
<evidence type="ECO:0000256" key="4">
    <source>
        <dbReference type="ARBA" id="ARBA00021009"/>
    </source>
</evidence>
<keyword evidence="9 13" id="KW-0830">Ubiquinone</keyword>
<dbReference type="EC" id="7.1.1.2" evidence="13"/>
<comment type="subcellular location">
    <subcellularLocation>
        <location evidence="2 12">Mitochondrion inner membrane</location>
        <topology evidence="2 12">Multi-pass membrane protein</topology>
    </subcellularLocation>
</comment>
<name>A0A8T9ZZ71_9HEMI</name>
<feature type="transmembrane region" description="Helical" evidence="14">
    <location>
        <begin position="99"/>
        <end position="119"/>
    </location>
</feature>
<reference evidence="15" key="1">
    <citation type="journal article" date="2022" name="Cladistics">
        <title>Diversification of the phytophagous lineages of true bugs (Insecta: Hemiptera: Heteroptera) shortly after that of the flowering plants.</title>
        <authorList>
            <person name="Ye F."/>
            <person name="Kment P."/>
            <person name="Redei D."/>
            <person name="Luo J.Y."/>
            <person name="Wang Y.H."/>
            <person name="Kuechler S.M."/>
            <person name="Zhang W.W."/>
            <person name="Chen P.P."/>
            <person name="Wu H.Y."/>
            <person name="Wu Y.Z."/>
            <person name="Sun X.Y."/>
            <person name="Ding L."/>
            <person name="Wang Y.R."/>
            <person name="Xie Q."/>
        </authorList>
    </citation>
    <scope>NUCLEOTIDE SEQUENCE</scope>
</reference>
<feature type="transmembrane region" description="Helical" evidence="14">
    <location>
        <begin position="6"/>
        <end position="24"/>
    </location>
</feature>
<evidence type="ECO:0000256" key="7">
    <source>
        <dbReference type="ARBA" id="ARBA00022792"/>
    </source>
</evidence>
<dbReference type="GO" id="GO:0009060">
    <property type="term" value="P:aerobic respiration"/>
    <property type="evidence" value="ECO:0007669"/>
    <property type="project" value="TreeGrafter"/>
</dbReference>
<dbReference type="EMBL" id="MW619688">
    <property type="protein sequence ID" value="UPL65843.1"/>
    <property type="molecule type" value="Genomic_DNA"/>
</dbReference>
<dbReference type="PANTHER" id="PTHR11432">
    <property type="entry name" value="NADH DEHYDROGENASE SUBUNIT 1"/>
    <property type="match status" value="1"/>
</dbReference>
<dbReference type="GO" id="GO:0008137">
    <property type="term" value="F:NADH dehydrogenase (ubiquinone) activity"/>
    <property type="evidence" value="ECO:0007669"/>
    <property type="project" value="UniProtKB-EC"/>
</dbReference>
<evidence type="ECO:0000256" key="5">
    <source>
        <dbReference type="ARBA" id="ARBA00022448"/>
    </source>
</evidence>
<comment type="catalytic activity">
    <reaction evidence="13">
        <text>a ubiquinone + NADH + 5 H(+)(in) = a ubiquinol + NAD(+) + 4 H(+)(out)</text>
        <dbReference type="Rhea" id="RHEA:29091"/>
        <dbReference type="Rhea" id="RHEA-COMP:9565"/>
        <dbReference type="Rhea" id="RHEA-COMP:9566"/>
        <dbReference type="ChEBI" id="CHEBI:15378"/>
        <dbReference type="ChEBI" id="CHEBI:16389"/>
        <dbReference type="ChEBI" id="CHEBI:17976"/>
        <dbReference type="ChEBI" id="CHEBI:57540"/>
        <dbReference type="ChEBI" id="CHEBI:57945"/>
        <dbReference type="EC" id="7.1.1.2"/>
    </reaction>
</comment>
<dbReference type="InterPro" id="IPR018086">
    <property type="entry name" value="NADH_UbQ_OxRdtase_su1_CS"/>
</dbReference>
<dbReference type="Pfam" id="PF00146">
    <property type="entry name" value="NADHdh"/>
    <property type="match status" value="1"/>
</dbReference>
<keyword evidence="12" id="KW-0520">NAD</keyword>
<keyword evidence="7" id="KW-0999">Mitochondrion inner membrane</keyword>
<feature type="transmembrane region" description="Helical" evidence="14">
    <location>
        <begin position="287"/>
        <end position="307"/>
    </location>
</feature>
<evidence type="ECO:0000256" key="14">
    <source>
        <dbReference type="SAM" id="Phobius"/>
    </source>
</evidence>
<evidence type="ECO:0000256" key="9">
    <source>
        <dbReference type="ARBA" id="ARBA00023075"/>
    </source>
</evidence>
<sequence>MIFILMYIYMIIMVLISVAYLTLVERKVLSYIQLRKGPNKVGYMGLLQPFSDGMKLFFKEQVNLKKYNFIIYQLSPMLMFCASLLLWLVYPYIWVNINFEYSLLFFICCSSLTVYGLLLSGWSSNSMYALLGAFRGVAQVISYEISMMMIMFCFMIFTFSVKLSNFMYFQFYMWFLFFSFPLFICWLCSCLAEVNRAPFDFSEGESEIVSGFNIEYGGVGFAFIFLAEYGNILFMSLITCLLFLGGDLYNFLFYLKFIFLCFWFIWIRATLPRFRYDELMYMTWKSFLPLSLSYFIFFLGFIFVMYMSM</sequence>
<evidence type="ECO:0000256" key="11">
    <source>
        <dbReference type="ARBA" id="ARBA00023136"/>
    </source>
</evidence>
<evidence type="ECO:0000256" key="13">
    <source>
        <dbReference type="RuleBase" id="RU000473"/>
    </source>
</evidence>
<geneLocation type="mitochondrion" evidence="15"/>
<dbReference type="InterPro" id="IPR001694">
    <property type="entry name" value="NADH_UbQ_OxRdtase_su1/FPO"/>
</dbReference>
<dbReference type="PROSITE" id="PS00667">
    <property type="entry name" value="COMPLEX1_ND1_1"/>
    <property type="match status" value="1"/>
</dbReference>
<keyword evidence="8 14" id="KW-1133">Transmembrane helix</keyword>
<evidence type="ECO:0000256" key="12">
    <source>
        <dbReference type="RuleBase" id="RU000471"/>
    </source>
</evidence>
<keyword evidence="10 13" id="KW-0496">Mitochondrion</keyword>
<feature type="transmembrane region" description="Helical" evidence="14">
    <location>
        <begin position="171"/>
        <end position="192"/>
    </location>
</feature>
<dbReference type="HAMAP" id="MF_01350">
    <property type="entry name" value="NDH1_NuoH"/>
    <property type="match status" value="1"/>
</dbReference>
<dbReference type="PROSITE" id="PS00668">
    <property type="entry name" value="COMPLEX1_ND1_2"/>
    <property type="match status" value="1"/>
</dbReference>
<keyword evidence="6 12" id="KW-0812">Transmembrane</keyword>
<dbReference type="AlphaFoldDB" id="A0A8T9ZZ71"/>
<evidence type="ECO:0000256" key="1">
    <source>
        <dbReference type="ARBA" id="ARBA00003257"/>
    </source>
</evidence>